<evidence type="ECO:0000313" key="10">
    <source>
        <dbReference type="EMBL" id="KAF7600055.1"/>
    </source>
</evidence>
<evidence type="ECO:0000256" key="2">
    <source>
        <dbReference type="ARBA" id="ARBA00004429"/>
    </source>
</evidence>
<dbReference type="PROSITE" id="PS50109">
    <property type="entry name" value="HIS_KIN"/>
    <property type="match status" value="1"/>
</dbReference>
<dbReference type="EMBL" id="MDUX01000010">
    <property type="protein sequence ID" value="KAF7600055.1"/>
    <property type="molecule type" value="Genomic_DNA"/>
</dbReference>
<dbReference type="Pfam" id="PF08448">
    <property type="entry name" value="PAS_4"/>
    <property type="match status" value="1"/>
</dbReference>
<comment type="caution">
    <text evidence="11">The sequence shown here is derived from an EMBL/GenBank/DDBJ whole genome shotgun (WGS) entry which is preliminary data.</text>
</comment>
<proteinExistence type="predicted"/>
<gene>
    <name evidence="10" type="ORF">BGI27_04765</name>
    <name evidence="11" type="ORF">CGU29_03230</name>
</gene>
<dbReference type="SMART" id="SM00387">
    <property type="entry name" value="HATPase_c"/>
    <property type="match status" value="1"/>
</dbReference>
<keyword evidence="4" id="KW-0597">Phosphoprotein</keyword>
<dbReference type="GO" id="GO:0005886">
    <property type="term" value="C:plasma membrane"/>
    <property type="evidence" value="ECO:0007669"/>
    <property type="project" value="UniProtKB-SubCell"/>
</dbReference>
<feature type="domain" description="PAS" evidence="9">
    <location>
        <begin position="209"/>
        <end position="254"/>
    </location>
</feature>
<dbReference type="GO" id="GO:0000155">
    <property type="term" value="F:phosphorelay sensor kinase activity"/>
    <property type="evidence" value="ECO:0007669"/>
    <property type="project" value="InterPro"/>
</dbReference>
<evidence type="ECO:0000256" key="3">
    <source>
        <dbReference type="ARBA" id="ARBA00012438"/>
    </source>
</evidence>
<accession>A0A272EWS2</accession>
<dbReference type="PROSITE" id="PS50112">
    <property type="entry name" value="PAS"/>
    <property type="match status" value="1"/>
</dbReference>
<dbReference type="Proteomes" id="UP000623509">
    <property type="component" value="Unassembled WGS sequence"/>
</dbReference>
<dbReference type="InterPro" id="IPR003661">
    <property type="entry name" value="HisK_dim/P_dom"/>
</dbReference>
<keyword evidence="7" id="KW-0902">Two-component regulatory system</keyword>
<dbReference type="InterPro" id="IPR004358">
    <property type="entry name" value="Sig_transdc_His_kin-like_C"/>
</dbReference>
<name>A0A272EWS2_9RHOO</name>
<comment type="subcellular location">
    <subcellularLocation>
        <location evidence="2">Cell inner membrane</location>
        <topology evidence="2">Multi-pass membrane protein</topology>
    </subcellularLocation>
</comment>
<dbReference type="EC" id="2.7.13.3" evidence="3"/>
<evidence type="ECO:0000256" key="6">
    <source>
        <dbReference type="ARBA" id="ARBA00022777"/>
    </source>
</evidence>
<dbReference type="Proteomes" id="UP000216107">
    <property type="component" value="Unassembled WGS sequence"/>
</dbReference>
<dbReference type="FunFam" id="3.30.565.10:FF:000006">
    <property type="entry name" value="Sensor histidine kinase WalK"/>
    <property type="match status" value="1"/>
</dbReference>
<evidence type="ECO:0000256" key="5">
    <source>
        <dbReference type="ARBA" id="ARBA00022679"/>
    </source>
</evidence>
<evidence type="ECO:0000313" key="11">
    <source>
        <dbReference type="EMBL" id="PAS94555.1"/>
    </source>
</evidence>
<evidence type="ECO:0000259" key="9">
    <source>
        <dbReference type="PROSITE" id="PS50112"/>
    </source>
</evidence>
<dbReference type="PANTHER" id="PTHR43711:SF26">
    <property type="entry name" value="SENSOR HISTIDINE KINASE RCSC"/>
    <property type="match status" value="1"/>
</dbReference>
<dbReference type="SUPFAM" id="SSF47384">
    <property type="entry name" value="Homodimeric domain of signal transducing histidine kinase"/>
    <property type="match status" value="1"/>
</dbReference>
<evidence type="ECO:0000256" key="7">
    <source>
        <dbReference type="ARBA" id="ARBA00023012"/>
    </source>
</evidence>
<sequence length="574" mass="63441">MLAGRVIHKEEHQPGPLNGEERHRLVTKASCLDADGNPVIVVANFNVTRWHQAERELTEALAREQANHERTQQYIQRLIDVIPYPVYVKSADSRFLLANAAFLADRGMTREVLLGTDSVTLQISSPAQWGETRAEDLSVLNGEAIRKEEYKPHPLTGAERYRVIAKARCEDAVGNAVIVVASFDVTRWRLAERELAAALARETGRSERIQQYVQRLIDVIPQPVYVKDAASRYVMVNEAFERERGRSRAELIGRGQMETTVGRAVLEEDARVLAGERVLKEECKPSPKSGEPRYRVIAKGCCLDDEGRPVIVGANFDVTSWRLAETRLFLAKEEAERANAAKSMFLTNMSHELRTPMHGILSFARLGLERAPAVQSERLQGYFERILTSGERLMGLLDDLLDLAKLESGRMEVHLQPSLLGPVVYEVLAEFEAMASSRRLRLLASLTDVGLAMADAKLCRQVLRNLVSNAIKFSPEGGEVSINLSAGRFGGDIVHAAVELRIADQGPGIPEDELERVFDKFVQSTKTHSGAGGTGLGLAICREIVGLHQGEVFARNRAGGGAEFVLRLPLAAES</sequence>
<dbReference type="Pfam" id="PF00512">
    <property type="entry name" value="HisKA"/>
    <property type="match status" value="1"/>
</dbReference>
<evidence type="ECO:0000256" key="1">
    <source>
        <dbReference type="ARBA" id="ARBA00000085"/>
    </source>
</evidence>
<dbReference type="EMBL" id="NMRN01000006">
    <property type="protein sequence ID" value="PAS94555.1"/>
    <property type="molecule type" value="Genomic_DNA"/>
</dbReference>
<evidence type="ECO:0000313" key="13">
    <source>
        <dbReference type="Proteomes" id="UP000623509"/>
    </source>
</evidence>
<evidence type="ECO:0000313" key="12">
    <source>
        <dbReference type="Proteomes" id="UP000216107"/>
    </source>
</evidence>
<dbReference type="InterPro" id="IPR013656">
    <property type="entry name" value="PAS_4"/>
</dbReference>
<evidence type="ECO:0000259" key="8">
    <source>
        <dbReference type="PROSITE" id="PS50109"/>
    </source>
</evidence>
<dbReference type="Gene3D" id="3.30.450.20">
    <property type="entry name" value="PAS domain"/>
    <property type="match status" value="2"/>
</dbReference>
<dbReference type="SMART" id="SM00388">
    <property type="entry name" value="HisKA"/>
    <property type="match status" value="1"/>
</dbReference>
<dbReference type="OrthoDB" id="9804645at2"/>
<feature type="domain" description="Histidine kinase" evidence="8">
    <location>
        <begin position="348"/>
        <end position="572"/>
    </location>
</feature>
<dbReference type="InterPro" id="IPR036890">
    <property type="entry name" value="HATPase_C_sf"/>
</dbReference>
<dbReference type="InterPro" id="IPR005467">
    <property type="entry name" value="His_kinase_dom"/>
</dbReference>
<dbReference type="PANTHER" id="PTHR43711">
    <property type="entry name" value="TWO-COMPONENT HISTIDINE KINASE"/>
    <property type="match status" value="1"/>
</dbReference>
<dbReference type="InterPro" id="IPR035965">
    <property type="entry name" value="PAS-like_dom_sf"/>
</dbReference>
<dbReference type="Pfam" id="PF02518">
    <property type="entry name" value="HATPase_c"/>
    <property type="match status" value="1"/>
</dbReference>
<dbReference type="Gene3D" id="3.30.565.10">
    <property type="entry name" value="Histidine kinase-like ATPase, C-terminal domain"/>
    <property type="match status" value="1"/>
</dbReference>
<dbReference type="Gene3D" id="1.10.287.130">
    <property type="match status" value="1"/>
</dbReference>
<evidence type="ECO:0000256" key="4">
    <source>
        <dbReference type="ARBA" id="ARBA00022553"/>
    </source>
</evidence>
<comment type="catalytic activity">
    <reaction evidence="1">
        <text>ATP + protein L-histidine = ADP + protein N-phospho-L-histidine.</text>
        <dbReference type="EC" id="2.7.13.3"/>
    </reaction>
</comment>
<dbReference type="SUPFAM" id="SSF55785">
    <property type="entry name" value="PYP-like sensor domain (PAS domain)"/>
    <property type="match status" value="2"/>
</dbReference>
<dbReference type="RefSeq" id="WP_095523768.1">
    <property type="nucleotide sequence ID" value="NZ_MDUX01000010.1"/>
</dbReference>
<dbReference type="SUPFAM" id="SSF55874">
    <property type="entry name" value="ATPase domain of HSP90 chaperone/DNA topoisomerase II/histidine kinase"/>
    <property type="match status" value="1"/>
</dbReference>
<keyword evidence="6" id="KW-0418">Kinase</keyword>
<dbReference type="InterPro" id="IPR036097">
    <property type="entry name" value="HisK_dim/P_sf"/>
</dbReference>
<protein>
    <recommendedName>
        <fullName evidence="3">histidine kinase</fullName>
        <ecNumber evidence="3">2.7.13.3</ecNumber>
    </recommendedName>
</protein>
<dbReference type="InterPro" id="IPR003594">
    <property type="entry name" value="HATPase_dom"/>
</dbReference>
<dbReference type="PRINTS" id="PR00344">
    <property type="entry name" value="BCTRLSENSOR"/>
</dbReference>
<keyword evidence="13" id="KW-1185">Reference proteome</keyword>
<dbReference type="CDD" id="cd00082">
    <property type="entry name" value="HisKA"/>
    <property type="match status" value="1"/>
</dbReference>
<dbReference type="InterPro" id="IPR000014">
    <property type="entry name" value="PAS"/>
</dbReference>
<reference evidence="10 13" key="1">
    <citation type="submission" date="2016-08" db="EMBL/GenBank/DDBJ databases">
        <title>Candidatus Dactylopiibacterium carminicum genome sequence.</title>
        <authorList>
            <person name="Ramirez-Puebla S.T."/>
            <person name="Ormeno-Orrillo E."/>
            <person name="Vera-Ponce De Leon A."/>
            <person name="Luis L."/>
            <person name="Sanchez-Flores A."/>
            <person name="Monica R."/>
            <person name="Martinez-Romero E."/>
        </authorList>
    </citation>
    <scope>NUCLEOTIDE SEQUENCE [LARGE SCALE GENOMIC DNA]</scope>
    <source>
        <strain evidence="10">END1</strain>
    </source>
</reference>
<dbReference type="InterPro" id="IPR050736">
    <property type="entry name" value="Sensor_HK_Regulatory"/>
</dbReference>
<dbReference type="AlphaFoldDB" id="A0A272EWS2"/>
<organism evidence="11 12">
    <name type="scientific">Candidatus Dactylopiibacterium carminicum</name>
    <dbReference type="NCBI Taxonomy" id="857335"/>
    <lineage>
        <taxon>Bacteria</taxon>
        <taxon>Pseudomonadati</taxon>
        <taxon>Pseudomonadota</taxon>
        <taxon>Betaproteobacteria</taxon>
        <taxon>Rhodocyclales</taxon>
        <taxon>Rhodocyclaceae</taxon>
        <taxon>Candidatus Dactylopiibacterium</taxon>
    </lineage>
</organism>
<reference evidence="11 12" key="2">
    <citation type="submission" date="2017-07" db="EMBL/GenBank/DDBJ databases">
        <title>Candidatus Dactylopiibacterium carminicum, a nitrogen-fixing symbiont of the cochineal insect Dactylopius coccus and Dactylopius opuntiae (Hemiptera: Coccoidea: Dactylopiidae).</title>
        <authorList>
            <person name="Vera A."/>
        </authorList>
    </citation>
    <scope>NUCLEOTIDE SEQUENCE [LARGE SCALE GENOMIC DNA]</scope>
    <source>
        <strain evidence="11 12">NFDCM</strain>
    </source>
</reference>
<keyword evidence="5" id="KW-0808">Transferase</keyword>